<name>A0ABY1QMX6_9BACT</name>
<gene>
    <name evidence="2" type="ORF">SAMN06265222_12036</name>
</gene>
<accession>A0ABY1QMX6</accession>
<evidence type="ECO:0000256" key="1">
    <source>
        <dbReference type="SAM" id="Phobius"/>
    </source>
</evidence>
<organism evidence="2 3">
    <name type="scientific">Neorhodopirellula lusitana</name>
    <dbReference type="NCBI Taxonomy" id="445327"/>
    <lineage>
        <taxon>Bacteria</taxon>
        <taxon>Pseudomonadati</taxon>
        <taxon>Planctomycetota</taxon>
        <taxon>Planctomycetia</taxon>
        <taxon>Pirellulales</taxon>
        <taxon>Pirellulaceae</taxon>
        <taxon>Neorhodopirellula</taxon>
    </lineage>
</organism>
<evidence type="ECO:0000313" key="3">
    <source>
        <dbReference type="Proteomes" id="UP001158067"/>
    </source>
</evidence>
<dbReference type="RefSeq" id="WP_283435130.1">
    <property type="nucleotide sequence ID" value="NZ_FXUG01000020.1"/>
</dbReference>
<comment type="caution">
    <text evidence="2">The sequence shown here is derived from an EMBL/GenBank/DDBJ whole genome shotgun (WGS) entry which is preliminary data.</text>
</comment>
<sequence>MNRQGGLGMIPNQHPFSTLFIFPLSSNHSLIPSGNMSHFYFYERRQRRTAITLLLNMGVLLIMYCAARRLLGSPSIP</sequence>
<keyword evidence="1" id="KW-1133">Transmembrane helix</keyword>
<keyword evidence="3" id="KW-1185">Reference proteome</keyword>
<evidence type="ECO:0000313" key="2">
    <source>
        <dbReference type="EMBL" id="SMP75882.1"/>
    </source>
</evidence>
<dbReference type="Proteomes" id="UP001158067">
    <property type="component" value="Unassembled WGS sequence"/>
</dbReference>
<proteinExistence type="predicted"/>
<protein>
    <submittedName>
        <fullName evidence="2">Uncharacterized protein</fullName>
    </submittedName>
</protein>
<keyword evidence="1" id="KW-0812">Transmembrane</keyword>
<keyword evidence="1" id="KW-0472">Membrane</keyword>
<dbReference type="EMBL" id="FXUG01000020">
    <property type="protein sequence ID" value="SMP75882.1"/>
    <property type="molecule type" value="Genomic_DNA"/>
</dbReference>
<reference evidence="2 3" key="1">
    <citation type="submission" date="2017-05" db="EMBL/GenBank/DDBJ databases">
        <authorList>
            <person name="Varghese N."/>
            <person name="Submissions S."/>
        </authorList>
    </citation>
    <scope>NUCLEOTIDE SEQUENCE [LARGE SCALE GENOMIC DNA]</scope>
    <source>
        <strain evidence="2 3">DSM 25457</strain>
    </source>
</reference>
<feature type="transmembrane region" description="Helical" evidence="1">
    <location>
        <begin position="50"/>
        <end position="71"/>
    </location>
</feature>